<evidence type="ECO:0000313" key="2">
    <source>
        <dbReference type="Proteomes" id="UP000001396"/>
    </source>
</evidence>
<dbReference type="GeneID" id="31361663"/>
<dbReference type="RefSeq" id="XP_020433063.1">
    <property type="nucleotide sequence ID" value="XM_020577043.1"/>
</dbReference>
<sequence length="312" mass="35632">MIHIYQQLTWVDPSQVLWGCVDGRSSKYQLGTLGGDVGEFLTGIATLAKINSINGLSPILIDNIFTKFITIQPDMYYHTDDYSVAQIVKILTNQGIDMANFSIWAPTSEQKPALLDLLVDPNYTGCSHIRQMLNNPGDYQIPKAYVQQFLKSYFNNLWSKTESKRREQFEVLEGKSLEIKYIEINMNRENVKKNDLQCSKLVPTASPHDVEESFIVHCDDIKNSGIRGKVKKFIEQQLPSNVKSQSNSTFDDISKQQQDISYALIGVNEVPKFYHQFKVYTDWAKVPADEFPSLEKFIPSTPTTDDFSDFEE</sequence>
<dbReference type="InParanoid" id="D3BCF5"/>
<comment type="caution">
    <text evidence="1">The sequence shown here is derived from an EMBL/GenBank/DDBJ whole genome shotgun (WGS) entry which is preliminary data.</text>
</comment>
<organism evidence="1 2">
    <name type="scientific">Heterostelium pallidum (strain ATCC 26659 / Pp 5 / PN500)</name>
    <name type="common">Cellular slime mold</name>
    <name type="synonym">Polysphondylium pallidum</name>
    <dbReference type="NCBI Taxonomy" id="670386"/>
    <lineage>
        <taxon>Eukaryota</taxon>
        <taxon>Amoebozoa</taxon>
        <taxon>Evosea</taxon>
        <taxon>Eumycetozoa</taxon>
        <taxon>Dictyostelia</taxon>
        <taxon>Acytosteliales</taxon>
        <taxon>Acytosteliaceae</taxon>
        <taxon>Heterostelium</taxon>
    </lineage>
</organism>
<dbReference type="EMBL" id="ADBJ01000027">
    <property type="protein sequence ID" value="EFA80945.1"/>
    <property type="molecule type" value="Genomic_DNA"/>
</dbReference>
<dbReference type="Proteomes" id="UP000001396">
    <property type="component" value="Unassembled WGS sequence"/>
</dbReference>
<name>D3BCF5_HETP5</name>
<reference evidence="1 2" key="1">
    <citation type="journal article" date="2011" name="Genome Res.">
        <title>Phylogeny-wide analysis of social amoeba genomes highlights ancient origins for complex intercellular communication.</title>
        <authorList>
            <person name="Heidel A.J."/>
            <person name="Lawal H.M."/>
            <person name="Felder M."/>
            <person name="Schilde C."/>
            <person name="Helps N.R."/>
            <person name="Tunggal B."/>
            <person name="Rivero F."/>
            <person name="John U."/>
            <person name="Schleicher M."/>
            <person name="Eichinger L."/>
            <person name="Platzer M."/>
            <person name="Noegel A.A."/>
            <person name="Schaap P."/>
            <person name="Gloeckner G."/>
        </authorList>
    </citation>
    <scope>NUCLEOTIDE SEQUENCE [LARGE SCALE GENOMIC DNA]</scope>
    <source>
        <strain evidence="2">ATCC 26659 / Pp 5 / PN500</strain>
    </source>
</reference>
<proteinExistence type="predicted"/>
<gene>
    <name evidence="1" type="ORF">PPL_06180</name>
</gene>
<dbReference type="OMA" id="HEVHEMF"/>
<keyword evidence="2" id="KW-1185">Reference proteome</keyword>
<protein>
    <submittedName>
        <fullName evidence="1">Uncharacterized protein</fullName>
    </submittedName>
</protein>
<evidence type="ECO:0000313" key="1">
    <source>
        <dbReference type="EMBL" id="EFA80945.1"/>
    </source>
</evidence>
<dbReference type="AlphaFoldDB" id="D3BCF5"/>
<accession>D3BCF5</accession>